<evidence type="ECO:0000313" key="7">
    <source>
        <dbReference type="EMBL" id="CAD7628916.1"/>
    </source>
</evidence>
<dbReference type="AlphaFoldDB" id="A0A7R9KTB5"/>
<evidence type="ECO:0000313" key="8">
    <source>
        <dbReference type="Proteomes" id="UP000759131"/>
    </source>
</evidence>
<dbReference type="GO" id="GO:0006581">
    <property type="term" value="P:acetylcholine catabolic process"/>
    <property type="evidence" value="ECO:0007669"/>
    <property type="project" value="TreeGrafter"/>
</dbReference>
<accession>A0A7R9KTB5</accession>
<comment type="similarity">
    <text evidence="1 5">Belongs to the type-B carboxylesterase/lipase family.</text>
</comment>
<dbReference type="InterPro" id="IPR050654">
    <property type="entry name" value="AChE-related_enzymes"/>
</dbReference>
<evidence type="ECO:0000256" key="1">
    <source>
        <dbReference type="ARBA" id="ARBA00005964"/>
    </source>
</evidence>
<organism evidence="7">
    <name type="scientific">Medioppia subpectinata</name>
    <dbReference type="NCBI Taxonomy" id="1979941"/>
    <lineage>
        <taxon>Eukaryota</taxon>
        <taxon>Metazoa</taxon>
        <taxon>Ecdysozoa</taxon>
        <taxon>Arthropoda</taxon>
        <taxon>Chelicerata</taxon>
        <taxon>Arachnida</taxon>
        <taxon>Acari</taxon>
        <taxon>Acariformes</taxon>
        <taxon>Sarcoptiformes</taxon>
        <taxon>Oribatida</taxon>
        <taxon>Brachypylina</taxon>
        <taxon>Oppioidea</taxon>
        <taxon>Oppiidae</taxon>
        <taxon>Medioppia</taxon>
    </lineage>
</organism>
<reference evidence="7" key="1">
    <citation type="submission" date="2020-11" db="EMBL/GenBank/DDBJ databases">
        <authorList>
            <person name="Tran Van P."/>
        </authorList>
    </citation>
    <scope>NUCLEOTIDE SEQUENCE</scope>
</reference>
<keyword evidence="4" id="KW-0325">Glycoprotein</keyword>
<dbReference type="PANTHER" id="PTHR43918">
    <property type="entry name" value="ACETYLCHOLINESTERASE"/>
    <property type="match status" value="1"/>
</dbReference>
<dbReference type="PANTHER" id="PTHR43918:SF4">
    <property type="entry name" value="CARBOXYLIC ESTER HYDROLASE"/>
    <property type="match status" value="1"/>
</dbReference>
<keyword evidence="3 5" id="KW-0378">Hydrolase</keyword>
<dbReference type="GO" id="GO:0005886">
    <property type="term" value="C:plasma membrane"/>
    <property type="evidence" value="ECO:0007669"/>
    <property type="project" value="TreeGrafter"/>
</dbReference>
<feature type="non-terminal residue" evidence="7">
    <location>
        <position position="1"/>
    </location>
</feature>
<dbReference type="GO" id="GO:0019695">
    <property type="term" value="P:choline metabolic process"/>
    <property type="evidence" value="ECO:0007669"/>
    <property type="project" value="TreeGrafter"/>
</dbReference>
<sequence length="515" mass="58317">VVRGQTIDVLNVSIDQFLGIPYAEPPVGRLRFAKPEPIKTPNKGIIDGTVVNGRSCLQPYVPPFFQFMKNQSEDCLVLNIWTPNAGNNNTNKSQLKPIMFWLHGGGLSMGSIYEFPNYNGTALATHDVMVVTVNYRLGPFGFLYAGDETAPGNAGLYDQLLALKWVRENAEQFGGDMDRITIFGESAGSQSVSALVLSPLAKGLFKRAIHESGVLLTNKKRPYISKTEALDQFKVMANHFNCGADRNQWLQCLRNVTDYEELIKTFPMNTCPALESTELLPEINAQNAFIKNNFKLKGLDIMVGVSRNEGSLVSRAAYNWMFDRDINETDFDVLMNQLNDRFKDIDIPAVKDYYLKGVNTSDSQSLKHTFYDMVGDVWINCPAYLYARQYGTKSPDSRVYYYEQTYQSKNMINVGCVESTMGICHMADLPFVFGVPVMDDRNFTDIDIGFSRQVMQMWTNFAKTGNPDPQWLEFLDKKSNTSATKVLDLNPLTDKHMFTDLFAERCEHFWGNYFL</sequence>
<dbReference type="EMBL" id="OC860805">
    <property type="protein sequence ID" value="CAD7628916.1"/>
    <property type="molecule type" value="Genomic_DNA"/>
</dbReference>
<protein>
    <recommendedName>
        <fullName evidence="5">Carboxylic ester hydrolase</fullName>
        <ecNumber evidence="5">3.1.1.-</ecNumber>
    </recommendedName>
</protein>
<evidence type="ECO:0000256" key="2">
    <source>
        <dbReference type="ARBA" id="ARBA00022487"/>
    </source>
</evidence>
<proteinExistence type="inferred from homology"/>
<dbReference type="PROSITE" id="PS00122">
    <property type="entry name" value="CARBOXYLESTERASE_B_1"/>
    <property type="match status" value="1"/>
</dbReference>
<dbReference type="Gene3D" id="3.40.50.1820">
    <property type="entry name" value="alpha/beta hydrolase"/>
    <property type="match status" value="1"/>
</dbReference>
<evidence type="ECO:0000256" key="5">
    <source>
        <dbReference type="RuleBase" id="RU361235"/>
    </source>
</evidence>
<dbReference type="Pfam" id="PF00135">
    <property type="entry name" value="COesterase"/>
    <property type="match status" value="1"/>
</dbReference>
<name>A0A7R9KTB5_9ACAR</name>
<keyword evidence="2" id="KW-0719">Serine esterase</keyword>
<dbReference type="InterPro" id="IPR002018">
    <property type="entry name" value="CarbesteraseB"/>
</dbReference>
<dbReference type="GO" id="GO:0003990">
    <property type="term" value="F:acetylcholinesterase activity"/>
    <property type="evidence" value="ECO:0007669"/>
    <property type="project" value="TreeGrafter"/>
</dbReference>
<dbReference type="SUPFAM" id="SSF53474">
    <property type="entry name" value="alpha/beta-Hydrolases"/>
    <property type="match status" value="1"/>
</dbReference>
<dbReference type="EC" id="3.1.1.-" evidence="5"/>
<dbReference type="InterPro" id="IPR029058">
    <property type="entry name" value="AB_hydrolase_fold"/>
</dbReference>
<evidence type="ECO:0000259" key="6">
    <source>
        <dbReference type="Pfam" id="PF00135"/>
    </source>
</evidence>
<gene>
    <name evidence="7" type="ORF">OSB1V03_LOCUS9334</name>
</gene>
<dbReference type="GO" id="GO:0005615">
    <property type="term" value="C:extracellular space"/>
    <property type="evidence" value="ECO:0007669"/>
    <property type="project" value="TreeGrafter"/>
</dbReference>
<keyword evidence="8" id="KW-1185">Reference proteome</keyword>
<feature type="domain" description="Carboxylesterase type B" evidence="6">
    <location>
        <begin position="2"/>
        <end position="490"/>
    </location>
</feature>
<dbReference type="EMBL" id="CAJPIZ010006230">
    <property type="protein sequence ID" value="CAG2109346.1"/>
    <property type="molecule type" value="Genomic_DNA"/>
</dbReference>
<evidence type="ECO:0000256" key="3">
    <source>
        <dbReference type="ARBA" id="ARBA00022801"/>
    </source>
</evidence>
<evidence type="ECO:0000256" key="4">
    <source>
        <dbReference type="ARBA" id="ARBA00023180"/>
    </source>
</evidence>
<dbReference type="OrthoDB" id="19653at2759"/>
<dbReference type="InterPro" id="IPR019826">
    <property type="entry name" value="Carboxylesterase_B_AS"/>
</dbReference>
<dbReference type="Proteomes" id="UP000759131">
    <property type="component" value="Unassembled WGS sequence"/>
</dbReference>